<evidence type="ECO:0000256" key="6">
    <source>
        <dbReference type="SAM" id="Phobius"/>
    </source>
</evidence>
<dbReference type="Proteomes" id="UP001157961">
    <property type="component" value="Unassembled WGS sequence"/>
</dbReference>
<feature type="transmembrane region" description="Helical" evidence="6">
    <location>
        <begin position="390"/>
        <end position="409"/>
    </location>
</feature>
<evidence type="ECO:0000256" key="4">
    <source>
        <dbReference type="ARBA" id="ARBA00022989"/>
    </source>
</evidence>
<feature type="domain" description="ABC3 transporter permease C-terminal" evidence="7">
    <location>
        <begin position="297"/>
        <end position="415"/>
    </location>
</feature>
<keyword evidence="10" id="KW-1185">Reference proteome</keyword>
<comment type="caution">
    <text evidence="9">The sequence shown here is derived from an EMBL/GenBank/DDBJ whole genome shotgun (WGS) entry which is preliminary data.</text>
</comment>
<feature type="transmembrane region" description="Helical" evidence="6">
    <location>
        <begin position="297"/>
        <end position="318"/>
    </location>
</feature>
<keyword evidence="2" id="KW-1003">Cell membrane</keyword>
<reference evidence="9 10" key="1">
    <citation type="submission" date="2017-05" db="EMBL/GenBank/DDBJ databases">
        <authorList>
            <person name="Varghese N."/>
            <person name="Submissions S."/>
        </authorList>
    </citation>
    <scope>NUCLEOTIDE SEQUENCE [LARGE SCALE GENOMIC DNA]</scope>
    <source>
        <strain evidence="9 10">DSM 29734</strain>
    </source>
</reference>
<gene>
    <name evidence="9" type="ORF">SAMN06265373_104143</name>
</gene>
<evidence type="ECO:0000256" key="2">
    <source>
        <dbReference type="ARBA" id="ARBA00022475"/>
    </source>
</evidence>
<feature type="transmembrane region" description="Helical" evidence="6">
    <location>
        <begin position="12"/>
        <end position="32"/>
    </location>
</feature>
<evidence type="ECO:0000256" key="1">
    <source>
        <dbReference type="ARBA" id="ARBA00004651"/>
    </source>
</evidence>
<dbReference type="Pfam" id="PF12704">
    <property type="entry name" value="MacB_PCD"/>
    <property type="match status" value="1"/>
</dbReference>
<dbReference type="InterPro" id="IPR003838">
    <property type="entry name" value="ABC3_permease_C"/>
</dbReference>
<sequence length="424" mass="45060">MTLVLQSLWNRRFVATLTVLAIALSVALILSVERLRDSARTSFANSASGIDLIIAPRGNDVQILLATVFGVGSTGAGLSGDVVHMVEDMPGVAWAVPLMQGDNHQGFPVIGTSSEYFEHFKHSRGQALSFAKGGAFIETHDAVIGAEVAERLGYTVGTEIINAHGAGAVALEQHDEAPFEITGVLTRTHTAVDRMVFISLAGFDELHVESARGSADPFAALAEADHASHDNEHDHDHGFVPDQINAIYIGLSNRTAVLGVQRAVATYKAEPLAAVMPNVALLQLWSITGTAENALRLMSVAVVAASMIGMVVMLSAALEARRREFAILRSVGAAPRDVVWMIVLEALLVTAAGITLGLVIFWSASLIAEPLLSARFGVTLGGQLLNAREVMLLLTVLCFGGLASLLPAWRVYRMTLADGLTTRL</sequence>
<dbReference type="PANTHER" id="PTHR43738:SF2">
    <property type="entry name" value="ABC TRANSPORTER PERMEASE"/>
    <property type="match status" value="1"/>
</dbReference>
<proteinExistence type="predicted"/>
<feature type="transmembrane region" description="Helical" evidence="6">
    <location>
        <begin position="338"/>
        <end position="362"/>
    </location>
</feature>
<evidence type="ECO:0000259" key="7">
    <source>
        <dbReference type="Pfam" id="PF02687"/>
    </source>
</evidence>
<accession>A0ABY1NYT7</accession>
<keyword evidence="5 6" id="KW-0472">Membrane</keyword>
<organism evidence="9 10">
    <name type="scientific">Shimia sagamensis</name>
    <dbReference type="NCBI Taxonomy" id="1566352"/>
    <lineage>
        <taxon>Bacteria</taxon>
        <taxon>Pseudomonadati</taxon>
        <taxon>Pseudomonadota</taxon>
        <taxon>Alphaproteobacteria</taxon>
        <taxon>Rhodobacterales</taxon>
        <taxon>Roseobacteraceae</taxon>
    </lineage>
</organism>
<evidence type="ECO:0000313" key="9">
    <source>
        <dbReference type="EMBL" id="SMP22250.1"/>
    </source>
</evidence>
<keyword evidence="3 6" id="KW-0812">Transmembrane</keyword>
<keyword evidence="4 6" id="KW-1133">Transmembrane helix</keyword>
<comment type="subcellular location">
    <subcellularLocation>
        <location evidence="1">Cell membrane</location>
        <topology evidence="1">Multi-pass membrane protein</topology>
    </subcellularLocation>
</comment>
<dbReference type="Pfam" id="PF02687">
    <property type="entry name" value="FtsX"/>
    <property type="match status" value="1"/>
</dbReference>
<protein>
    <submittedName>
        <fullName evidence="9">ABC transport system permease protein</fullName>
    </submittedName>
</protein>
<evidence type="ECO:0000313" key="10">
    <source>
        <dbReference type="Proteomes" id="UP001157961"/>
    </source>
</evidence>
<feature type="domain" description="MacB-like periplasmic core" evidence="8">
    <location>
        <begin position="16"/>
        <end position="206"/>
    </location>
</feature>
<evidence type="ECO:0000259" key="8">
    <source>
        <dbReference type="Pfam" id="PF12704"/>
    </source>
</evidence>
<name>A0ABY1NYT7_9RHOB</name>
<dbReference type="InterPro" id="IPR025857">
    <property type="entry name" value="MacB_PCD"/>
</dbReference>
<evidence type="ECO:0000256" key="5">
    <source>
        <dbReference type="ARBA" id="ARBA00023136"/>
    </source>
</evidence>
<dbReference type="PANTHER" id="PTHR43738">
    <property type="entry name" value="ABC TRANSPORTER, MEMBRANE PROTEIN"/>
    <property type="match status" value="1"/>
</dbReference>
<dbReference type="RefSeq" id="WP_283426111.1">
    <property type="nucleotide sequence ID" value="NZ_FXTY01000004.1"/>
</dbReference>
<evidence type="ECO:0000256" key="3">
    <source>
        <dbReference type="ARBA" id="ARBA00022692"/>
    </source>
</evidence>
<dbReference type="EMBL" id="FXTY01000004">
    <property type="protein sequence ID" value="SMP22250.1"/>
    <property type="molecule type" value="Genomic_DNA"/>
</dbReference>
<dbReference type="InterPro" id="IPR051125">
    <property type="entry name" value="ABC-4/HrtB_transporter"/>
</dbReference>